<dbReference type="eggNOG" id="COG1196">
    <property type="taxonomic scope" value="Bacteria"/>
</dbReference>
<feature type="compositionally biased region" description="Gly residues" evidence="2">
    <location>
        <begin position="1051"/>
        <end position="1068"/>
    </location>
</feature>
<reference evidence="4 5" key="1">
    <citation type="journal article" date="2003" name="Proc. Natl. Acad. Sci. U.S.A.">
        <title>Complete genome sequence of the marine planctomycete Pirellula sp. strain 1.</title>
        <authorList>
            <person name="Gloeckner F.O."/>
            <person name="Kube M."/>
            <person name="Bauer M."/>
            <person name="Teeling H."/>
            <person name="Lombardot T."/>
            <person name="Ludwig W."/>
            <person name="Gade D."/>
            <person name="Beck A."/>
            <person name="Borzym K."/>
            <person name="Heitmann K."/>
            <person name="Rabus R."/>
            <person name="Schlesner H."/>
            <person name="Amann R."/>
            <person name="Reinhardt R."/>
        </authorList>
    </citation>
    <scope>NUCLEOTIDE SEQUENCE [LARGE SCALE GENOMIC DNA]</scope>
    <source>
        <strain evidence="5">DSM 10527 / NCIMB 13988 / SH1</strain>
    </source>
</reference>
<keyword evidence="1" id="KW-0175">Coiled coil</keyword>
<feature type="compositionally biased region" description="Basic and acidic residues" evidence="2">
    <location>
        <begin position="1080"/>
        <end position="1090"/>
    </location>
</feature>
<evidence type="ECO:0000313" key="4">
    <source>
        <dbReference type="EMBL" id="CAD76035.1"/>
    </source>
</evidence>
<keyword evidence="3" id="KW-1133">Transmembrane helix</keyword>
<keyword evidence="5" id="KW-1185">Reference proteome</keyword>
<gene>
    <name evidence="4" type="ordered locus">RB9002</name>
</gene>
<feature type="transmembrane region" description="Helical" evidence="3">
    <location>
        <begin position="188"/>
        <end position="210"/>
    </location>
</feature>
<dbReference type="EnsemblBacteria" id="CAD76035">
    <property type="protein sequence ID" value="CAD76035"/>
    <property type="gene ID" value="RB9002"/>
</dbReference>
<sequence>MESPGNRRWIHRSVGIVLDRSQGSRIDMKIADNHSPAQTNLRIPDSLKQQLLAYRRRVWQIKLTEAVAIVVAGIGLAFLLVYGMDRFTDTPAILRGLLWIGGFALMAIVPWAIYKWVYKHQALEPLAKLLSQKMPSIGDRLLGVIELTHNASEQARSPELCQAAMTQVADDAAGKDFRSAAPNSRYKAWTGLAAATVLAIGALAVTYPAATGNAMTRLLAPWGSTPRYTFTRIDALANDVYIPHGEPVVLPVALSADSRWQPESAELHIGQQKPIQATLRDGQYAFAVPPQLSEHPMSLTVGDVKQSVKLKPTLRPELSKIVADVNLPEYLGQPEPKQIDTRGGSLTVVRGSQAVVTAIANRELADGKVNEKSRPVDGPQLASDFVKAIETETLQFQWRDQMGLTGREPFTLSIEAIDDEAPTLICDGLERQAVVLDSETLTFQVRANDDFGIRRVGIQWKGMDVGAVEEPAEGERALAAGDPTAASLEAMGTFSAKSLGIPAQPIELQVWAEDYLPERARVLSPPFLLYVLTPDQHAIWMTEQLSKWHRQALDVRDRERQLHEKNKQLRELSADEVEMDQHQREIERQASAERSNGRRLERLGQMGDQLVLAASKNPEIGVGHLERWAEMLQVLQDLSDNRMPSVANLLDDAAQEAPKIASKPGPQSPGGPKAGQSRANSSGPGSEMSKHPGPKPRAAPQLVDMESSANSPDEGKGSPGGPKKPSNPALRLPTTTVMGKSQPSDDKPKKDEPLKMTQAITEQKELLDEFDKIADELNLVLANLEGSTLVKRLKAASRKQNLVAKQLTNHLEPAFGQSAPRIDKTAWELFGELQTTEDESTEQVSYIMDDMEAYFERRRFTQFKVTLDEMKSSDVIGGLRQLSAAIKKQQGISVAQCEFWSDSLDRWAENLVDPACNGSCPGGKSPESLPPSIVRDVMQVLESEVNLRDETRVAEQAKTAVESKEHKATAETLAKTQTEINERVVDVIERIRELPEATKHFGKELKMLAAVDSVMTDATSILKQPNTGSQAIAAETEAIELILRSKRINPKGGGGGGSSPGGGSGGGNSTDSALALLGKSKNEKEVRENKNITQSTGETGAELPEEFRRGLDQYFSRLGGT</sequence>
<feature type="compositionally biased region" description="Low complexity" evidence="2">
    <location>
        <begin position="661"/>
        <end position="676"/>
    </location>
</feature>
<feature type="region of interest" description="Disordered" evidence="2">
    <location>
        <begin position="656"/>
        <end position="754"/>
    </location>
</feature>
<dbReference type="OrthoDB" id="220056at2"/>
<feature type="region of interest" description="Disordered" evidence="2">
    <location>
        <begin position="1047"/>
        <end position="1108"/>
    </location>
</feature>
<protein>
    <recommendedName>
        <fullName evidence="6">DUF4175 family protein</fullName>
    </recommendedName>
</protein>
<feature type="compositionally biased region" description="Basic and acidic residues" evidence="2">
    <location>
        <begin position="743"/>
        <end position="754"/>
    </location>
</feature>
<feature type="transmembrane region" description="Helical" evidence="3">
    <location>
        <begin position="63"/>
        <end position="84"/>
    </location>
</feature>
<evidence type="ECO:0000313" key="5">
    <source>
        <dbReference type="Proteomes" id="UP000001025"/>
    </source>
</evidence>
<evidence type="ECO:0000256" key="3">
    <source>
        <dbReference type="SAM" id="Phobius"/>
    </source>
</evidence>
<dbReference type="InParanoid" id="Q7UM82"/>
<dbReference type="KEGG" id="rba:RB9002"/>
<evidence type="ECO:0000256" key="1">
    <source>
        <dbReference type="SAM" id="Coils"/>
    </source>
</evidence>
<organism evidence="4 5">
    <name type="scientific">Rhodopirellula baltica (strain DSM 10527 / NCIMB 13988 / SH1)</name>
    <dbReference type="NCBI Taxonomy" id="243090"/>
    <lineage>
        <taxon>Bacteria</taxon>
        <taxon>Pseudomonadati</taxon>
        <taxon>Planctomycetota</taxon>
        <taxon>Planctomycetia</taxon>
        <taxon>Pirellulales</taxon>
        <taxon>Pirellulaceae</taxon>
        <taxon>Rhodopirellula</taxon>
    </lineage>
</organism>
<dbReference type="EMBL" id="BX294148">
    <property type="protein sequence ID" value="CAD76035.1"/>
    <property type="molecule type" value="Genomic_DNA"/>
</dbReference>
<proteinExistence type="predicted"/>
<keyword evidence="3" id="KW-0472">Membrane</keyword>
<evidence type="ECO:0000256" key="2">
    <source>
        <dbReference type="SAM" id="MobiDB-lite"/>
    </source>
</evidence>
<feature type="coiled-coil region" evidence="1">
    <location>
        <begin position="555"/>
        <end position="585"/>
    </location>
</feature>
<feature type="transmembrane region" description="Helical" evidence="3">
    <location>
        <begin position="96"/>
        <end position="114"/>
    </location>
</feature>
<keyword evidence="3" id="KW-0812">Transmembrane</keyword>
<accession>Q7UM82</accession>
<evidence type="ECO:0008006" key="6">
    <source>
        <dbReference type="Google" id="ProtNLM"/>
    </source>
</evidence>
<dbReference type="PATRIC" id="fig|243090.15.peg.4316"/>
<dbReference type="AlphaFoldDB" id="Q7UM82"/>
<name>Q7UM82_RHOBA</name>
<dbReference type="HOGENOM" id="CLU_284810_0_0_0"/>
<dbReference type="Proteomes" id="UP000001025">
    <property type="component" value="Chromosome"/>
</dbReference>
<dbReference type="STRING" id="243090.RB9002"/>